<comment type="subcellular location">
    <subcellularLocation>
        <location evidence="2 11">Membrane</location>
        <topology evidence="2 11">Multi-pass membrane protein</topology>
    </subcellularLocation>
</comment>
<dbReference type="FunCoup" id="B8C9X2">
    <property type="interactions" value="1"/>
</dbReference>
<keyword evidence="6 11" id="KW-0812">Transmembrane</keyword>
<evidence type="ECO:0000256" key="3">
    <source>
        <dbReference type="ARBA" id="ARBA00009045"/>
    </source>
</evidence>
<dbReference type="KEGG" id="tps:THAPSDRAFT_36911"/>
<dbReference type="InterPro" id="IPR035952">
    <property type="entry name" value="Rhomboid-like_sf"/>
</dbReference>
<dbReference type="Gene3D" id="1.20.1540.10">
    <property type="entry name" value="Rhomboid-like"/>
    <property type="match status" value="1"/>
</dbReference>
<dbReference type="GeneID" id="7443226"/>
<dbReference type="Pfam" id="PF01694">
    <property type="entry name" value="Rhomboid"/>
    <property type="match status" value="1"/>
</dbReference>
<keyword evidence="10 11" id="KW-0472">Membrane</keyword>
<dbReference type="GO" id="GO:0016020">
    <property type="term" value="C:membrane"/>
    <property type="evidence" value="ECO:0007669"/>
    <property type="project" value="UniProtKB-SubCell"/>
</dbReference>
<dbReference type="OMA" id="HKHQVWR"/>
<dbReference type="HOGENOM" id="CLU_011531_0_0_1"/>
<dbReference type="PaxDb" id="35128-Thaps36911"/>
<evidence type="ECO:0000256" key="6">
    <source>
        <dbReference type="ARBA" id="ARBA00022692"/>
    </source>
</evidence>
<dbReference type="GO" id="GO:0006508">
    <property type="term" value="P:proteolysis"/>
    <property type="evidence" value="ECO:0007669"/>
    <property type="project" value="UniProtKB-KW"/>
</dbReference>
<evidence type="ECO:0000256" key="10">
    <source>
        <dbReference type="ARBA" id="ARBA00023136"/>
    </source>
</evidence>
<comment type="function">
    <text evidence="11">Serine protease involved in intramembrane proteolysis.</text>
</comment>
<dbReference type="SUPFAM" id="SSF144091">
    <property type="entry name" value="Rhomboid-like"/>
    <property type="match status" value="1"/>
</dbReference>
<proteinExistence type="inferred from homology"/>
<dbReference type="Proteomes" id="UP000001449">
    <property type="component" value="Chromosome 12"/>
</dbReference>
<dbReference type="InterPro" id="IPR022764">
    <property type="entry name" value="Peptidase_S54_rhomboid_dom"/>
</dbReference>
<evidence type="ECO:0000256" key="7">
    <source>
        <dbReference type="ARBA" id="ARBA00022801"/>
    </source>
</evidence>
<gene>
    <name evidence="13" type="ORF">THAPSDRAFT_36911</name>
</gene>
<comment type="similarity">
    <text evidence="3 11">Belongs to the peptidase S54 family.</text>
</comment>
<keyword evidence="8 11" id="KW-0720">Serine protease</keyword>
<name>B8C9X2_THAPS</name>
<comment type="caution">
    <text evidence="11">Lacks conserved residue(s) required for the propagation of feature annotation.</text>
</comment>
<feature type="transmembrane region" description="Helical" evidence="11">
    <location>
        <begin position="115"/>
        <end position="138"/>
    </location>
</feature>
<dbReference type="EMBL" id="CM000647">
    <property type="protein sequence ID" value="EED89582.1"/>
    <property type="molecule type" value="Genomic_DNA"/>
</dbReference>
<reference evidence="13 14" key="1">
    <citation type="journal article" date="2004" name="Science">
        <title>The genome of the diatom Thalassiosira pseudonana: ecology, evolution, and metabolism.</title>
        <authorList>
            <person name="Armbrust E.V."/>
            <person name="Berges J.A."/>
            <person name="Bowler C."/>
            <person name="Green B.R."/>
            <person name="Martinez D."/>
            <person name="Putnam N.H."/>
            <person name="Zhou S."/>
            <person name="Allen A.E."/>
            <person name="Apt K.E."/>
            <person name="Bechner M."/>
            <person name="Brzezinski M.A."/>
            <person name="Chaal B.K."/>
            <person name="Chiovitti A."/>
            <person name="Davis A.K."/>
            <person name="Demarest M.S."/>
            <person name="Detter J.C."/>
            <person name="Glavina T."/>
            <person name="Goodstein D."/>
            <person name="Hadi M.Z."/>
            <person name="Hellsten U."/>
            <person name="Hildebrand M."/>
            <person name="Jenkins B.D."/>
            <person name="Jurka J."/>
            <person name="Kapitonov V.V."/>
            <person name="Kroger N."/>
            <person name="Lau W.W."/>
            <person name="Lane T.W."/>
            <person name="Larimer F.W."/>
            <person name="Lippmeier J.C."/>
            <person name="Lucas S."/>
            <person name="Medina M."/>
            <person name="Montsant A."/>
            <person name="Obornik M."/>
            <person name="Parker M.S."/>
            <person name="Palenik B."/>
            <person name="Pazour G.J."/>
            <person name="Richardson P.M."/>
            <person name="Rynearson T.A."/>
            <person name="Saito M.A."/>
            <person name="Schwartz D.C."/>
            <person name="Thamatrakoln K."/>
            <person name="Valentin K."/>
            <person name="Vardi A."/>
            <person name="Wilkerson F.P."/>
            <person name="Rokhsar D.S."/>
        </authorList>
    </citation>
    <scope>NUCLEOTIDE SEQUENCE [LARGE SCALE GENOMIC DNA]</scope>
    <source>
        <strain evidence="13 14">CCMP1335</strain>
    </source>
</reference>
<keyword evidence="7 11" id="KW-0378">Hydrolase</keyword>
<evidence type="ECO:0000259" key="12">
    <source>
        <dbReference type="Pfam" id="PF01694"/>
    </source>
</evidence>
<evidence type="ECO:0000256" key="2">
    <source>
        <dbReference type="ARBA" id="ARBA00004141"/>
    </source>
</evidence>
<dbReference type="PANTHER" id="PTHR22936">
    <property type="entry name" value="RHOMBOID-RELATED"/>
    <property type="match status" value="1"/>
</dbReference>
<organism evidence="13 14">
    <name type="scientific">Thalassiosira pseudonana</name>
    <name type="common">Marine diatom</name>
    <name type="synonym">Cyclotella nana</name>
    <dbReference type="NCBI Taxonomy" id="35128"/>
    <lineage>
        <taxon>Eukaryota</taxon>
        <taxon>Sar</taxon>
        <taxon>Stramenopiles</taxon>
        <taxon>Ochrophyta</taxon>
        <taxon>Bacillariophyta</taxon>
        <taxon>Coscinodiscophyceae</taxon>
        <taxon>Thalassiosirophycidae</taxon>
        <taxon>Thalassiosirales</taxon>
        <taxon>Thalassiosiraceae</taxon>
        <taxon>Thalassiosira</taxon>
    </lineage>
</organism>
<feature type="transmembrane region" description="Helical" evidence="11">
    <location>
        <begin position="150"/>
        <end position="170"/>
    </location>
</feature>
<dbReference type="InParanoid" id="B8C9X2"/>
<feature type="transmembrane region" description="Helical" evidence="11">
    <location>
        <begin position="84"/>
        <end position="103"/>
    </location>
</feature>
<keyword evidence="9 11" id="KW-1133">Transmembrane helix</keyword>
<accession>B8C9X2</accession>
<dbReference type="RefSeq" id="XP_002293121.1">
    <property type="nucleotide sequence ID" value="XM_002293085.1"/>
</dbReference>
<evidence type="ECO:0000256" key="4">
    <source>
        <dbReference type="ARBA" id="ARBA00013039"/>
    </source>
</evidence>
<feature type="non-terminal residue" evidence="13">
    <location>
        <position position="1"/>
    </location>
</feature>
<sequence length="257" mass="28330">MFAALSVNGWKFEPLSVNPMIGPSAETLLRLGAKESYLIVQENEIWRLVSPMVLHAGVIHFLLNMFALWYVGKAIEQIHGFFPAVVQFVVPAVGGTILSAIFLPEYITVGASGGIFGLIGACISDIVMNWNLLFNEFVNERGVRLSHARVLVVLFLDIVVNCLVGLTPFVDNFTHLGGMILGFLCGLSTIQLVSPRFFGDERQRFYKFKLLFFRSFGLLVSMAGIIVSSIVLFSGDGETNPCTSCTYMSCIAFPPWT</sequence>
<comment type="catalytic activity">
    <reaction evidence="1 11">
        <text>Cleaves type-1 transmembrane domains using a catalytic dyad composed of serine and histidine that are contributed by different transmembrane domains.</text>
        <dbReference type="EC" id="3.4.21.105"/>
    </reaction>
</comment>
<keyword evidence="14" id="KW-1185">Reference proteome</keyword>
<evidence type="ECO:0000256" key="8">
    <source>
        <dbReference type="ARBA" id="ARBA00022825"/>
    </source>
</evidence>
<dbReference type="GO" id="GO:0004252">
    <property type="term" value="F:serine-type endopeptidase activity"/>
    <property type="evidence" value="ECO:0007669"/>
    <property type="project" value="InterPro"/>
</dbReference>
<dbReference type="PANTHER" id="PTHR22936:SF69">
    <property type="entry name" value="RHOMBOID-LIKE PROTEIN"/>
    <property type="match status" value="1"/>
</dbReference>
<reference evidence="13 14" key="2">
    <citation type="journal article" date="2008" name="Nature">
        <title>The Phaeodactylum genome reveals the evolutionary history of diatom genomes.</title>
        <authorList>
            <person name="Bowler C."/>
            <person name="Allen A.E."/>
            <person name="Badger J.H."/>
            <person name="Grimwood J."/>
            <person name="Jabbari K."/>
            <person name="Kuo A."/>
            <person name="Maheswari U."/>
            <person name="Martens C."/>
            <person name="Maumus F."/>
            <person name="Otillar R.P."/>
            <person name="Rayko E."/>
            <person name="Salamov A."/>
            <person name="Vandepoele K."/>
            <person name="Beszteri B."/>
            <person name="Gruber A."/>
            <person name="Heijde M."/>
            <person name="Katinka M."/>
            <person name="Mock T."/>
            <person name="Valentin K."/>
            <person name="Verret F."/>
            <person name="Berges J.A."/>
            <person name="Brownlee C."/>
            <person name="Cadoret J.P."/>
            <person name="Chiovitti A."/>
            <person name="Choi C.J."/>
            <person name="Coesel S."/>
            <person name="De Martino A."/>
            <person name="Detter J.C."/>
            <person name="Durkin C."/>
            <person name="Falciatore A."/>
            <person name="Fournet J."/>
            <person name="Haruta M."/>
            <person name="Huysman M.J."/>
            <person name="Jenkins B.D."/>
            <person name="Jiroutova K."/>
            <person name="Jorgensen R.E."/>
            <person name="Joubert Y."/>
            <person name="Kaplan A."/>
            <person name="Kroger N."/>
            <person name="Kroth P.G."/>
            <person name="La Roche J."/>
            <person name="Lindquist E."/>
            <person name="Lommer M."/>
            <person name="Martin-Jezequel V."/>
            <person name="Lopez P.J."/>
            <person name="Lucas S."/>
            <person name="Mangogna M."/>
            <person name="McGinnis K."/>
            <person name="Medlin L.K."/>
            <person name="Montsant A."/>
            <person name="Oudot-Le Secq M.P."/>
            <person name="Napoli C."/>
            <person name="Obornik M."/>
            <person name="Parker M.S."/>
            <person name="Petit J.L."/>
            <person name="Porcel B.M."/>
            <person name="Poulsen N."/>
            <person name="Robison M."/>
            <person name="Rychlewski L."/>
            <person name="Rynearson T.A."/>
            <person name="Schmutz J."/>
            <person name="Shapiro H."/>
            <person name="Siaut M."/>
            <person name="Stanley M."/>
            <person name="Sussman M.R."/>
            <person name="Taylor A.R."/>
            <person name="Vardi A."/>
            <person name="von Dassow P."/>
            <person name="Vyverman W."/>
            <person name="Willis A."/>
            <person name="Wyrwicz L.S."/>
            <person name="Rokhsar D.S."/>
            <person name="Weissenbach J."/>
            <person name="Armbrust E.V."/>
            <person name="Green B.R."/>
            <person name="Van de Peer Y."/>
            <person name="Grigoriev I.V."/>
        </authorList>
    </citation>
    <scope>NUCLEOTIDE SEQUENCE [LARGE SCALE GENOMIC DNA]</scope>
    <source>
        <strain evidence="13 14">CCMP1335</strain>
    </source>
</reference>
<evidence type="ECO:0000256" key="9">
    <source>
        <dbReference type="ARBA" id="ARBA00022989"/>
    </source>
</evidence>
<keyword evidence="5 11" id="KW-0645">Protease</keyword>
<protein>
    <recommendedName>
        <fullName evidence="4">rhomboid protease</fullName>
        <ecNumber evidence="4">3.4.21.105</ecNumber>
    </recommendedName>
</protein>
<dbReference type="eggNOG" id="KOG2289">
    <property type="taxonomic scope" value="Eukaryota"/>
</dbReference>
<feature type="transmembrane region" description="Helical" evidence="11">
    <location>
        <begin position="52"/>
        <end position="72"/>
    </location>
</feature>
<dbReference type="EC" id="3.4.21.105" evidence="4"/>
<feature type="domain" description="Peptidase S54 rhomboid" evidence="12">
    <location>
        <begin position="43"/>
        <end position="188"/>
    </location>
</feature>
<dbReference type="InterPro" id="IPR002610">
    <property type="entry name" value="Peptidase_S54_rhomboid-like"/>
</dbReference>
<evidence type="ECO:0000256" key="1">
    <source>
        <dbReference type="ARBA" id="ARBA00000156"/>
    </source>
</evidence>
<evidence type="ECO:0000313" key="13">
    <source>
        <dbReference type="EMBL" id="EED89582.1"/>
    </source>
</evidence>
<feature type="transmembrane region" description="Helical" evidence="11">
    <location>
        <begin position="211"/>
        <end position="233"/>
    </location>
</feature>
<dbReference type="AlphaFoldDB" id="B8C9X2"/>
<dbReference type="STRING" id="35128.B8C9X2"/>
<feature type="transmembrane region" description="Helical" evidence="11">
    <location>
        <begin position="176"/>
        <end position="199"/>
    </location>
</feature>
<evidence type="ECO:0000313" key="14">
    <source>
        <dbReference type="Proteomes" id="UP000001449"/>
    </source>
</evidence>
<evidence type="ECO:0000256" key="5">
    <source>
        <dbReference type="ARBA" id="ARBA00022670"/>
    </source>
</evidence>
<evidence type="ECO:0000256" key="11">
    <source>
        <dbReference type="RuleBase" id="RU362115"/>
    </source>
</evidence>